<organism evidence="2 3">
    <name type="scientific">Phycomyces blakesleeanus (strain ATCC 8743b / DSM 1359 / FGSC 10004 / NBRC 33097 / NRRL 1555)</name>
    <dbReference type="NCBI Taxonomy" id="763407"/>
    <lineage>
        <taxon>Eukaryota</taxon>
        <taxon>Fungi</taxon>
        <taxon>Fungi incertae sedis</taxon>
        <taxon>Mucoromycota</taxon>
        <taxon>Mucoromycotina</taxon>
        <taxon>Mucoromycetes</taxon>
        <taxon>Mucorales</taxon>
        <taxon>Phycomycetaceae</taxon>
        <taxon>Phycomyces</taxon>
    </lineage>
</organism>
<feature type="transmembrane region" description="Helical" evidence="1">
    <location>
        <begin position="479"/>
        <end position="498"/>
    </location>
</feature>
<feature type="transmembrane region" description="Helical" evidence="1">
    <location>
        <begin position="510"/>
        <end position="533"/>
    </location>
</feature>
<proteinExistence type="predicted"/>
<keyword evidence="1" id="KW-0812">Transmembrane</keyword>
<dbReference type="VEuPathDB" id="FungiDB:PHYBLDRAFT_163881"/>
<protein>
    <submittedName>
        <fullName evidence="2">Uncharacterized protein</fullName>
    </submittedName>
</protein>
<feature type="transmembrane region" description="Helical" evidence="1">
    <location>
        <begin position="337"/>
        <end position="359"/>
    </location>
</feature>
<evidence type="ECO:0000313" key="3">
    <source>
        <dbReference type="Proteomes" id="UP000077315"/>
    </source>
</evidence>
<feature type="transmembrane region" description="Helical" evidence="1">
    <location>
        <begin position="449"/>
        <end position="473"/>
    </location>
</feature>
<dbReference type="RefSeq" id="XP_018296830.1">
    <property type="nucleotide sequence ID" value="XM_018434888.1"/>
</dbReference>
<dbReference type="EMBL" id="KV440973">
    <property type="protein sequence ID" value="OAD78790.1"/>
    <property type="molecule type" value="Genomic_DNA"/>
</dbReference>
<evidence type="ECO:0000313" key="2">
    <source>
        <dbReference type="EMBL" id="OAD78790.1"/>
    </source>
</evidence>
<dbReference type="OrthoDB" id="2264429at2759"/>
<dbReference type="Proteomes" id="UP000077315">
    <property type="component" value="Unassembled WGS sequence"/>
</dbReference>
<keyword evidence="1" id="KW-1133">Transmembrane helix</keyword>
<dbReference type="AlphaFoldDB" id="A0A163EI40"/>
<keyword evidence="1" id="KW-0472">Membrane</keyword>
<evidence type="ECO:0000256" key="1">
    <source>
        <dbReference type="SAM" id="Phobius"/>
    </source>
</evidence>
<dbReference type="InParanoid" id="A0A163EI40"/>
<sequence length="538" mass="60597">MSAYSYKRCTNRHSIGVSCCIIKMALKHVSLVKLNCRLVGNEVYKILSLRRTQDVHCIVLLMLPVSSAAPSDIEVFPDSRFTETQFIIFQVVKTILFCYVTHIMTVRPDGSATFLFAVYKRLCSFAWPTSGVHEAFGSVIKVYRSNSILGINHLSTHTITKAAEVPGYFSTYQHSPPTAADLTERSLSNPTMRKFYSQNRWSDVLEESISPYYNGEHDNVSHLARILETMGPTKARKVKHCILNGNLYIGFNRLNELDGQPVHRPRTENMRVAGSGSVCIYQVPVHPTLVRYLPHSMIDELQQAYFIEETCYTQIFMCFIQMAFTVYECVIDSGDRWFKIVLIVFMVMSFFQTLSAIILPTQVAAYSIHCLTEGERIDPLEYQSPNNAQSSSSGFLGCMPTILRKSFEERDTIAYDVLQKSAMDSGTISVVLGDHINNGISITSQPAGWWEAVVIVASTLTPFMIGFWAGYGINTLTEWLVVAWIGFSGFFTIIRVFLFDPNFMSNALVCFLFVILFVFPGLALVLASTITGYKLFIL</sequence>
<dbReference type="GeneID" id="28995794"/>
<name>A0A163EI40_PHYB8</name>
<accession>A0A163EI40</accession>
<gene>
    <name evidence="2" type="ORF">PHYBLDRAFT_163881</name>
</gene>
<reference evidence="3" key="1">
    <citation type="submission" date="2015-06" db="EMBL/GenBank/DDBJ databases">
        <title>Expansion of signal transduction pathways in fungi by whole-genome duplication.</title>
        <authorList>
            <consortium name="DOE Joint Genome Institute"/>
            <person name="Corrochano L.M."/>
            <person name="Kuo A."/>
            <person name="Marcet-Houben M."/>
            <person name="Polaino S."/>
            <person name="Salamov A."/>
            <person name="Villalobos J.M."/>
            <person name="Alvarez M.I."/>
            <person name="Avalos J."/>
            <person name="Benito E.P."/>
            <person name="Benoit I."/>
            <person name="Burger G."/>
            <person name="Camino L.P."/>
            <person name="Canovas D."/>
            <person name="Cerda-Olmedo E."/>
            <person name="Cheng J.-F."/>
            <person name="Dominguez A."/>
            <person name="Elias M."/>
            <person name="Eslava A.P."/>
            <person name="Glaser F."/>
            <person name="Grimwood J."/>
            <person name="Gutierrez G."/>
            <person name="Heitman J."/>
            <person name="Henrissat B."/>
            <person name="Iturriaga E.A."/>
            <person name="Lang B.F."/>
            <person name="Lavin J.L."/>
            <person name="Lee S."/>
            <person name="Li W."/>
            <person name="Lindquist E."/>
            <person name="Lopez-Garcia S."/>
            <person name="Luque E.M."/>
            <person name="Marcos A.T."/>
            <person name="Martin J."/>
            <person name="McCluskey K."/>
            <person name="Medina H.R."/>
            <person name="Miralles-Duran A."/>
            <person name="Miyazaki A."/>
            <person name="Munoz-Torres E."/>
            <person name="Oguiza J.A."/>
            <person name="Ohm R."/>
            <person name="Olmedo M."/>
            <person name="Orejas M."/>
            <person name="Ortiz-Castellanos L."/>
            <person name="Pisabarro A.G."/>
            <person name="Rodriguez-Romero J."/>
            <person name="Ruiz-Herrera J."/>
            <person name="Ruiz-Vazquez R."/>
            <person name="Sanz C."/>
            <person name="Schackwitz W."/>
            <person name="Schmutz J."/>
            <person name="Shahriari M."/>
            <person name="Shelest E."/>
            <person name="Silva-Franco F."/>
            <person name="Soanes D."/>
            <person name="Syed K."/>
            <person name="Tagua V.G."/>
            <person name="Talbot N.J."/>
            <person name="Thon M."/>
            <person name="De vries R.P."/>
            <person name="Wiebenga A."/>
            <person name="Yadav J.S."/>
            <person name="Braun E.L."/>
            <person name="Baker S."/>
            <person name="Garre V."/>
            <person name="Horwitz B."/>
            <person name="Torres-Martinez S."/>
            <person name="Idnurm A."/>
            <person name="Herrera-Estrella A."/>
            <person name="Gabaldon T."/>
            <person name="Grigoriev I.V."/>
        </authorList>
    </citation>
    <scope>NUCLEOTIDE SEQUENCE [LARGE SCALE GENOMIC DNA]</scope>
    <source>
        <strain evidence="3">NRRL 1555(-)</strain>
    </source>
</reference>
<keyword evidence="3" id="KW-1185">Reference proteome</keyword>